<proteinExistence type="predicted"/>
<organism evidence="1 2">
    <name type="scientific">Poecilia formosa</name>
    <name type="common">Amazon molly</name>
    <name type="synonym">Limia formosa</name>
    <dbReference type="NCBI Taxonomy" id="48698"/>
    <lineage>
        <taxon>Eukaryota</taxon>
        <taxon>Metazoa</taxon>
        <taxon>Chordata</taxon>
        <taxon>Craniata</taxon>
        <taxon>Vertebrata</taxon>
        <taxon>Euteleostomi</taxon>
        <taxon>Actinopterygii</taxon>
        <taxon>Neopterygii</taxon>
        <taxon>Teleostei</taxon>
        <taxon>Neoteleostei</taxon>
        <taxon>Acanthomorphata</taxon>
        <taxon>Ovalentaria</taxon>
        <taxon>Atherinomorphae</taxon>
        <taxon>Cyprinodontiformes</taxon>
        <taxon>Poeciliidae</taxon>
        <taxon>Poeciliinae</taxon>
        <taxon>Poecilia</taxon>
    </lineage>
</organism>
<evidence type="ECO:0000313" key="2">
    <source>
        <dbReference type="Proteomes" id="UP000028760"/>
    </source>
</evidence>
<keyword evidence="2" id="KW-1185">Reference proteome</keyword>
<dbReference type="EMBL" id="AYCK01002679">
    <property type="status" value="NOT_ANNOTATED_CDS"/>
    <property type="molecule type" value="Genomic_DNA"/>
</dbReference>
<sequence length="50" mass="5782">QAIVSQETIRRLGRRFGCRNQALSFGFICTLKYFRFKSASDLLEMKPLAL</sequence>
<reference evidence="1" key="2">
    <citation type="submission" date="2025-08" db="UniProtKB">
        <authorList>
            <consortium name="Ensembl"/>
        </authorList>
    </citation>
    <scope>IDENTIFICATION</scope>
</reference>
<reference evidence="2" key="1">
    <citation type="submission" date="2013-10" db="EMBL/GenBank/DDBJ databases">
        <authorList>
            <person name="Schartl M."/>
            <person name="Warren W."/>
        </authorList>
    </citation>
    <scope>NUCLEOTIDE SEQUENCE [LARGE SCALE GENOMIC DNA]</scope>
    <source>
        <strain evidence="2">female</strain>
    </source>
</reference>
<evidence type="ECO:0000313" key="1">
    <source>
        <dbReference type="Ensembl" id="ENSPFOP00000026037.1"/>
    </source>
</evidence>
<dbReference type="Ensembl" id="ENSPFOT00000029736.1">
    <property type="protein sequence ID" value="ENSPFOP00000026037.1"/>
    <property type="gene ID" value="ENSPFOG00000000621.2"/>
</dbReference>
<protein>
    <submittedName>
        <fullName evidence="1">Family with sequence similarity 133 member B</fullName>
    </submittedName>
</protein>
<dbReference type="AlphaFoldDB" id="A0A096M3P6"/>
<name>A0A096M3P6_POEFO</name>
<reference evidence="1" key="3">
    <citation type="submission" date="2025-09" db="UniProtKB">
        <authorList>
            <consortium name="Ensembl"/>
        </authorList>
    </citation>
    <scope>IDENTIFICATION</scope>
</reference>
<dbReference type="GeneTree" id="ENSGT00730000111097"/>
<dbReference type="Proteomes" id="UP000028760">
    <property type="component" value="Unassembled WGS sequence"/>
</dbReference>
<accession>A0A096M3P6</accession>